<reference evidence="10" key="1">
    <citation type="submission" date="2016-11" db="UniProtKB">
        <authorList>
            <consortium name="WormBaseParasite"/>
        </authorList>
    </citation>
    <scope>IDENTIFICATION</scope>
</reference>
<dbReference type="AlphaFoldDB" id="A0A1I7UE37"/>
<dbReference type="InterPro" id="IPR013128">
    <property type="entry name" value="Peptidase_C1A"/>
</dbReference>
<organism evidence="9 10">
    <name type="scientific">Caenorhabditis tropicalis</name>
    <dbReference type="NCBI Taxonomy" id="1561998"/>
    <lineage>
        <taxon>Eukaryota</taxon>
        <taxon>Metazoa</taxon>
        <taxon>Ecdysozoa</taxon>
        <taxon>Nematoda</taxon>
        <taxon>Chromadorea</taxon>
        <taxon>Rhabditida</taxon>
        <taxon>Rhabditina</taxon>
        <taxon>Rhabditomorpha</taxon>
        <taxon>Rhabditoidea</taxon>
        <taxon>Rhabditidae</taxon>
        <taxon>Peloderinae</taxon>
        <taxon>Caenorhabditis</taxon>
    </lineage>
</organism>
<dbReference type="WBParaSite" id="Csp11.Scaffold629.g8399.t1">
    <property type="protein sequence ID" value="Csp11.Scaffold629.g8399.t1"/>
    <property type="gene ID" value="Csp11.Scaffold629.g8399"/>
</dbReference>
<evidence type="ECO:0000256" key="2">
    <source>
        <dbReference type="ARBA" id="ARBA00022670"/>
    </source>
</evidence>
<keyword evidence="5" id="KW-0788">Thiol protease</keyword>
<evidence type="ECO:0000256" key="5">
    <source>
        <dbReference type="ARBA" id="ARBA00022807"/>
    </source>
</evidence>
<dbReference type="InterPro" id="IPR000169">
    <property type="entry name" value="Pept_cys_AS"/>
</dbReference>
<keyword evidence="4" id="KW-0378">Hydrolase</keyword>
<dbReference type="SMART" id="SM00645">
    <property type="entry name" value="Pept_C1"/>
    <property type="match status" value="1"/>
</dbReference>
<keyword evidence="9" id="KW-1185">Reference proteome</keyword>
<evidence type="ECO:0000256" key="4">
    <source>
        <dbReference type="ARBA" id="ARBA00022801"/>
    </source>
</evidence>
<evidence type="ECO:0000313" key="9">
    <source>
        <dbReference type="Proteomes" id="UP000095282"/>
    </source>
</evidence>
<evidence type="ECO:0000259" key="8">
    <source>
        <dbReference type="SMART" id="SM00645"/>
    </source>
</evidence>
<dbReference type="CDD" id="cd02620">
    <property type="entry name" value="Peptidase_C1A_CathepsinB"/>
    <property type="match status" value="1"/>
</dbReference>
<dbReference type="PROSITE" id="PS00139">
    <property type="entry name" value="THIOL_PROTEASE_CYS"/>
    <property type="match status" value="1"/>
</dbReference>
<evidence type="ECO:0000313" key="10">
    <source>
        <dbReference type="WBParaSite" id="Csp11.Scaffold629.g8399.t1"/>
    </source>
</evidence>
<dbReference type="InterPro" id="IPR038765">
    <property type="entry name" value="Papain-like_cys_pep_sf"/>
</dbReference>
<dbReference type="PANTHER" id="PTHR12411">
    <property type="entry name" value="CYSTEINE PROTEASE FAMILY C1-RELATED"/>
    <property type="match status" value="1"/>
</dbReference>
<keyword evidence="3" id="KW-0732">Signal</keyword>
<dbReference type="Proteomes" id="UP000095282">
    <property type="component" value="Unplaced"/>
</dbReference>
<dbReference type="Pfam" id="PF00112">
    <property type="entry name" value="Peptidase_C1"/>
    <property type="match status" value="1"/>
</dbReference>
<evidence type="ECO:0000256" key="1">
    <source>
        <dbReference type="ARBA" id="ARBA00008455"/>
    </source>
</evidence>
<keyword evidence="7" id="KW-1015">Disulfide bond</keyword>
<sequence length="350" mass="38833">MKLFLICLFHASWAFVVLEKPAKIIQLTGRALVEHINSVQSSWTAEYNDISNEEMRFKGMDVRFIEPQEGDPILDNIEIHPELLPASFDARDQWPACKSIRMIRDQTSCGSCWAFGAAEVISDRICIQSNATQQPIISPEDILSCCGSSCGYGCKGGFKLQALQFWMSNGVVTGGDYQGDGCMPYSIAPCQKDPCVEGPTPSCKTTCQKSYTTAVYKKDKHFGSSAYRLPSGSVSAIQSEIYKNGPVEAGFKVYEDFHHYKSGVYHYVSGDLVGGHDVKIIGWGTERGVDYWLIANSWGTSFGQKGFFKIRRGVNECQIEENVAAGLAKSDTIRNSFLLVMLMALVFYLF</sequence>
<evidence type="ECO:0000256" key="3">
    <source>
        <dbReference type="ARBA" id="ARBA00022729"/>
    </source>
</evidence>
<comment type="similarity">
    <text evidence="1">Belongs to the peptidase C1 family.</text>
</comment>
<dbReference type="InterPro" id="IPR000668">
    <property type="entry name" value="Peptidase_C1A_C"/>
</dbReference>
<dbReference type="GO" id="GO:0006508">
    <property type="term" value="P:proteolysis"/>
    <property type="evidence" value="ECO:0007669"/>
    <property type="project" value="UniProtKB-KW"/>
</dbReference>
<accession>A0A1I7UE37</accession>
<dbReference type="PRINTS" id="PR00705">
    <property type="entry name" value="PAPAIN"/>
</dbReference>
<dbReference type="PROSITE" id="PS00640">
    <property type="entry name" value="THIOL_PROTEASE_ASN"/>
    <property type="match status" value="1"/>
</dbReference>
<name>A0A1I7UE37_9PELO</name>
<dbReference type="InterPro" id="IPR025661">
    <property type="entry name" value="Pept_asp_AS"/>
</dbReference>
<dbReference type="Gene3D" id="3.90.70.10">
    <property type="entry name" value="Cysteine proteinases"/>
    <property type="match status" value="1"/>
</dbReference>
<dbReference type="STRING" id="1561998.A0A1I7UE37"/>
<dbReference type="FunFam" id="3.90.70.10:FF:000031">
    <property type="entry name" value="Cathepsin B"/>
    <property type="match status" value="1"/>
</dbReference>
<feature type="domain" description="Peptidase C1A papain C-terminal" evidence="8">
    <location>
        <begin position="84"/>
        <end position="327"/>
    </location>
</feature>
<keyword evidence="6" id="KW-0865">Zymogen</keyword>
<protein>
    <submittedName>
        <fullName evidence="10">Pept_C1 domain-containing protein</fullName>
    </submittedName>
</protein>
<dbReference type="SUPFAM" id="SSF54001">
    <property type="entry name" value="Cysteine proteinases"/>
    <property type="match status" value="1"/>
</dbReference>
<proteinExistence type="inferred from homology"/>
<evidence type="ECO:0000256" key="6">
    <source>
        <dbReference type="ARBA" id="ARBA00023145"/>
    </source>
</evidence>
<dbReference type="eggNOG" id="KOG1543">
    <property type="taxonomic scope" value="Eukaryota"/>
</dbReference>
<dbReference type="GO" id="GO:0008234">
    <property type="term" value="F:cysteine-type peptidase activity"/>
    <property type="evidence" value="ECO:0007669"/>
    <property type="project" value="UniProtKB-KW"/>
</dbReference>
<evidence type="ECO:0000256" key="7">
    <source>
        <dbReference type="ARBA" id="ARBA00023157"/>
    </source>
</evidence>
<keyword evidence="2" id="KW-0645">Protease</keyword>